<dbReference type="InterPro" id="IPR015943">
    <property type="entry name" value="WD40/YVTN_repeat-like_dom_sf"/>
</dbReference>
<dbReference type="PRINTS" id="PR00600">
    <property type="entry name" value="PP2APR55"/>
</dbReference>
<dbReference type="Proteomes" id="UP001141327">
    <property type="component" value="Unassembled WGS sequence"/>
</dbReference>
<dbReference type="Pfam" id="PF00400">
    <property type="entry name" value="WD40"/>
    <property type="match status" value="1"/>
</dbReference>
<evidence type="ECO:0000256" key="1">
    <source>
        <dbReference type="ARBA" id="ARBA00008259"/>
    </source>
</evidence>
<protein>
    <recommendedName>
        <fullName evidence="4">Serine/threonine-protein phosphatase 2A 55 kDa regulatory subunit B</fullName>
    </recommendedName>
</protein>
<evidence type="ECO:0000256" key="2">
    <source>
        <dbReference type="ARBA" id="ARBA00022574"/>
    </source>
</evidence>
<keyword evidence="3 4" id="KW-0677">Repeat</keyword>
<name>A0ABQ8UQM3_9EUKA</name>
<evidence type="ECO:0000256" key="3">
    <source>
        <dbReference type="ARBA" id="ARBA00022737"/>
    </source>
</evidence>
<dbReference type="PIRSF" id="PIRSF037309">
    <property type="entry name" value="PP2A_PR55"/>
    <property type="match status" value="1"/>
</dbReference>
<comment type="caution">
    <text evidence="5">The sequence shown here is derived from an EMBL/GenBank/DDBJ whole genome shotgun (WGS) entry which is preliminary data.</text>
</comment>
<keyword evidence="6" id="KW-1185">Reference proteome</keyword>
<evidence type="ECO:0000313" key="5">
    <source>
        <dbReference type="EMBL" id="KAJ4461454.1"/>
    </source>
</evidence>
<evidence type="ECO:0000256" key="4">
    <source>
        <dbReference type="RuleBase" id="RU331113"/>
    </source>
</evidence>
<dbReference type="SUPFAM" id="SSF50978">
    <property type="entry name" value="WD40 repeat-like"/>
    <property type="match status" value="1"/>
</dbReference>
<dbReference type="PANTHER" id="PTHR11871">
    <property type="entry name" value="PROTEIN PHOSPHATASE PP2A REGULATORY SUBUNIT B"/>
    <property type="match status" value="1"/>
</dbReference>
<dbReference type="SMART" id="SM00320">
    <property type="entry name" value="WD40"/>
    <property type="match status" value="5"/>
</dbReference>
<organism evidence="5 6">
    <name type="scientific">Paratrimastix pyriformis</name>
    <dbReference type="NCBI Taxonomy" id="342808"/>
    <lineage>
        <taxon>Eukaryota</taxon>
        <taxon>Metamonada</taxon>
        <taxon>Preaxostyla</taxon>
        <taxon>Paratrimastigidae</taxon>
        <taxon>Paratrimastix</taxon>
    </lineage>
</organism>
<dbReference type="EMBL" id="JAPMOS010000007">
    <property type="protein sequence ID" value="KAJ4461454.1"/>
    <property type="molecule type" value="Genomic_DNA"/>
</dbReference>
<gene>
    <name evidence="5" type="ORF">PAPYR_2024</name>
</gene>
<keyword evidence="2 4" id="KW-0853">WD repeat</keyword>
<proteinExistence type="inferred from homology"/>
<dbReference type="Gene3D" id="2.130.10.10">
    <property type="entry name" value="YVTN repeat-like/Quinoprotein amine dehydrogenase"/>
    <property type="match status" value="2"/>
</dbReference>
<comment type="similarity">
    <text evidence="1 4">Belongs to the phosphatase 2A regulatory subunit B family.</text>
</comment>
<dbReference type="InterPro" id="IPR036322">
    <property type="entry name" value="WD40_repeat_dom_sf"/>
</dbReference>
<evidence type="ECO:0000313" key="6">
    <source>
        <dbReference type="Proteomes" id="UP001141327"/>
    </source>
</evidence>
<dbReference type="InterPro" id="IPR000009">
    <property type="entry name" value="PP2A_PR55"/>
</dbReference>
<accession>A0ABQ8UQM3</accession>
<dbReference type="InterPro" id="IPR001680">
    <property type="entry name" value="WD40_rpt"/>
</dbReference>
<reference evidence="5" key="1">
    <citation type="journal article" date="2022" name="bioRxiv">
        <title>Genomics of Preaxostyla Flagellates Illuminates Evolutionary Transitions and the Path Towards Mitochondrial Loss.</title>
        <authorList>
            <person name="Novak L.V.F."/>
            <person name="Treitli S.C."/>
            <person name="Pyrih J."/>
            <person name="Halakuc P."/>
            <person name="Pipaliya S.V."/>
            <person name="Vacek V."/>
            <person name="Brzon O."/>
            <person name="Soukal P."/>
            <person name="Eme L."/>
            <person name="Dacks J.B."/>
            <person name="Karnkowska A."/>
            <person name="Elias M."/>
            <person name="Hampl V."/>
        </authorList>
    </citation>
    <scope>NUCLEOTIDE SEQUENCE</scope>
    <source>
        <strain evidence="5">RCP-MX</strain>
    </source>
</reference>
<sequence>MECVLDWKFCQVFGDRNPPEEIAPADIISAIKFDDTGNFIAAGDKGGRVVIFERVSPTGSTPRTRMPVSARHVEYQFLTEFQSHESEFDYLRSLEIDEKINTIKWLKRINNSHMLITTNDKTIKLWKVYEKKVKQSFISSDDLRINLWNLEITNQSFNIVDIKPENMDDLNEVITTCEMHPSHCHHFIYSTSRGQIRLADMRAAALCDKQAKTFYEEEDPSQRTFFSDILAQISDVRFSPCGRYILSRDYLTLKVWDINMENRPLKTIPVHEHLRSKLVHLYEKDFIFDKFECCFSPDSQFLLTGSYGNNFHIFDNAGRVDTCIEASRVMPKKRTTKGTAKAAVPTRPGVAPLKAGLKKPHEEENNMDFAKKVLHLSWHPHQNIIAVGALSNLFIYASI</sequence>